<keyword evidence="3 4" id="KW-0456">Lyase</keyword>
<feature type="domain" description="Alginate lyase" evidence="5">
    <location>
        <begin position="60"/>
        <end position="300"/>
    </location>
</feature>
<evidence type="ECO:0000313" key="6">
    <source>
        <dbReference type="EMBL" id="MFC0711405.1"/>
    </source>
</evidence>
<gene>
    <name evidence="4" type="primary">algL</name>
    <name evidence="6" type="ORF">ACFFGX_18250</name>
</gene>
<comment type="similarity">
    <text evidence="4">Belongs to the polysaccharide lyase 5 family.</text>
</comment>
<feature type="binding site" evidence="4">
    <location>
        <begin position="135"/>
        <end position="136"/>
    </location>
    <ligand>
        <name>substrate</name>
    </ligand>
</feature>
<comment type="caution">
    <text evidence="6">The sequence shown here is derived from an EMBL/GenBank/DDBJ whole genome shotgun (WGS) entry which is preliminary data.</text>
</comment>
<name>A0ABV6SSW0_AZOPA</name>
<dbReference type="InterPro" id="IPR008397">
    <property type="entry name" value="Alginate_lyase_dom"/>
</dbReference>
<feature type="signal peptide" evidence="4">
    <location>
        <begin position="1"/>
        <end position="23"/>
    </location>
</feature>
<dbReference type="CDD" id="cd00244">
    <property type="entry name" value="AlgLyase"/>
    <property type="match status" value="1"/>
</dbReference>
<evidence type="ECO:0000256" key="1">
    <source>
        <dbReference type="ARBA" id="ARBA00022729"/>
    </source>
</evidence>
<organism evidence="6 7">
    <name type="scientific">Azorhizophilus paspali</name>
    <name type="common">Azotobacter paspali</name>
    <dbReference type="NCBI Taxonomy" id="69963"/>
    <lineage>
        <taxon>Bacteria</taxon>
        <taxon>Pseudomonadati</taxon>
        <taxon>Pseudomonadota</taxon>
        <taxon>Gammaproteobacteria</taxon>
        <taxon>Pseudomonadales</taxon>
        <taxon>Pseudomonadaceae</taxon>
        <taxon>Azorhizophilus</taxon>
    </lineage>
</organism>
<dbReference type="HAMAP" id="MF_00557">
    <property type="entry name" value="Alginate_lyase"/>
    <property type="match status" value="1"/>
</dbReference>
<accession>A0ABV6SSW0</accession>
<keyword evidence="1 4" id="KW-0732">Signal</keyword>
<dbReference type="Proteomes" id="UP001589891">
    <property type="component" value="Unassembled WGS sequence"/>
</dbReference>
<dbReference type="InterPro" id="IPR008929">
    <property type="entry name" value="Chondroitin_lyas"/>
</dbReference>
<sequence precursor="true">MHKTRLALSCLIGSLLLGGTVHAAEALVPPKGYYAPVDIRKGEAPACPVVPEPFTGELVFRSKYEGSDAARSTLNEEAEKAFRTKTAPITQIERGVSRMVMRYMEKGRAGDLECALAWLDAWAEDGALLTTEYNHTGKSMRKWALGSLAGAYLRLKFSSSQPLAAYPEQAQRIENWFAKVGDQVVKDWSDLPLKRINNHSYWAAWATMAAGVATNRRPLFDWAVEQFHIAAGQIDPNGFLPNELKRRQRALAYHNYSLPPLMMVAAFALANGVDLRGDNDGALGRLASNVLAGIEKPEPFAERAGDEDQDMEDLETDAKFSWLEPYCALYSCSPALRERKAEMGPFKNFRLGGDVTRIFDPAEKSPRSTVGKRD</sequence>
<dbReference type="EC" id="4.2.2.3" evidence="4"/>
<protein>
    <recommendedName>
        <fullName evidence="4">Alginate lyase</fullName>
        <ecNumber evidence="4">4.2.2.3</ecNumber>
    </recommendedName>
    <alternativeName>
        <fullName evidence="4">Poly(beta-D-mannuronate) lyase</fullName>
    </alternativeName>
</protein>
<feature type="binding site" evidence="4">
    <location>
        <position position="253"/>
    </location>
    <ligand>
        <name>substrate</name>
    </ligand>
</feature>
<evidence type="ECO:0000256" key="4">
    <source>
        <dbReference type="HAMAP-Rule" id="MF_00557"/>
    </source>
</evidence>
<reference evidence="6 7" key="1">
    <citation type="submission" date="2024-09" db="EMBL/GenBank/DDBJ databases">
        <authorList>
            <person name="Sun Q."/>
            <person name="Mori K."/>
        </authorList>
    </citation>
    <scope>NUCLEOTIDE SEQUENCE [LARGE SCALE GENOMIC DNA]</scope>
    <source>
        <strain evidence="6 7">NCAIM B.01794</strain>
    </source>
</reference>
<dbReference type="NCBIfam" id="NF001467">
    <property type="entry name" value="PRK00325.1-2"/>
    <property type="match status" value="1"/>
</dbReference>
<evidence type="ECO:0000313" key="7">
    <source>
        <dbReference type="Proteomes" id="UP001589891"/>
    </source>
</evidence>
<keyword evidence="2" id="KW-0574">Periplasm</keyword>
<keyword evidence="7" id="KW-1185">Reference proteome</keyword>
<evidence type="ECO:0000256" key="2">
    <source>
        <dbReference type="ARBA" id="ARBA00022764"/>
    </source>
</evidence>
<dbReference type="InterPro" id="IPR022859">
    <property type="entry name" value="Alginate_lyase"/>
</dbReference>
<comment type="function">
    <text evidence="4">Catalyzes the depolymerization of alginate by cleaving the beta-1,4 glycosidic bond between two adjacent sugar residues via a beta-elimination mechanism.</text>
</comment>
<comment type="catalytic activity">
    <reaction evidence="4">
        <text>Eliminative cleavage of alginate to give oligosaccharides with 4-deoxy-alpha-L-erythro-hex-4-enuronosyl groups at their non-reducing ends and beta-D-mannuronate at their reducing end.</text>
        <dbReference type="EC" id="4.2.2.3"/>
    </reaction>
</comment>
<dbReference type="GO" id="GO:0045135">
    <property type="term" value="F:poly(beta-D-mannuronate) lyase activity"/>
    <property type="evidence" value="ECO:0007669"/>
    <property type="project" value="UniProtKB-EC"/>
</dbReference>
<feature type="binding site" evidence="4">
    <location>
        <begin position="62"/>
        <end position="63"/>
    </location>
    <ligand>
        <name>substrate</name>
    </ligand>
</feature>
<proteinExistence type="inferred from homology"/>
<dbReference type="EMBL" id="JBHLSS010000116">
    <property type="protein sequence ID" value="MFC0711405.1"/>
    <property type="molecule type" value="Genomic_DNA"/>
</dbReference>
<evidence type="ECO:0000259" key="5">
    <source>
        <dbReference type="Pfam" id="PF05426"/>
    </source>
</evidence>
<dbReference type="SUPFAM" id="SSF48230">
    <property type="entry name" value="Chondroitin AC/alginate lyase"/>
    <property type="match status" value="1"/>
</dbReference>
<dbReference type="Pfam" id="PF05426">
    <property type="entry name" value="Alginate_lyase"/>
    <property type="match status" value="1"/>
</dbReference>
<evidence type="ECO:0000256" key="3">
    <source>
        <dbReference type="ARBA" id="ARBA00023239"/>
    </source>
</evidence>
<dbReference type="Gene3D" id="1.50.10.100">
    <property type="entry name" value="Chondroitin AC/alginate lyase"/>
    <property type="match status" value="1"/>
</dbReference>
<dbReference type="RefSeq" id="WP_376948176.1">
    <property type="nucleotide sequence ID" value="NZ_CP171449.1"/>
</dbReference>
<feature type="chain" id="PRO_5044937735" description="Alginate lyase" evidence="4">
    <location>
        <begin position="24"/>
        <end position="374"/>
    </location>
</feature>